<dbReference type="InterPro" id="IPR021457">
    <property type="entry name" value="DUF3108"/>
</dbReference>
<dbReference type="OrthoDB" id="6057441at2"/>
<organism evidence="2 3">
    <name type="scientific">Chitinophaga japonensis</name>
    <name type="common">Flexibacter japonensis</name>
    <dbReference type="NCBI Taxonomy" id="104662"/>
    <lineage>
        <taxon>Bacteria</taxon>
        <taxon>Pseudomonadati</taxon>
        <taxon>Bacteroidota</taxon>
        <taxon>Chitinophagia</taxon>
        <taxon>Chitinophagales</taxon>
        <taxon>Chitinophagaceae</taxon>
        <taxon>Chitinophaga</taxon>
    </lineage>
</organism>
<accession>A0A562SS34</accession>
<keyword evidence="3" id="KW-1185">Reference proteome</keyword>
<evidence type="ECO:0000256" key="1">
    <source>
        <dbReference type="SAM" id="SignalP"/>
    </source>
</evidence>
<evidence type="ECO:0000313" key="3">
    <source>
        <dbReference type="Proteomes" id="UP000316778"/>
    </source>
</evidence>
<dbReference type="AlphaFoldDB" id="A0A562SS34"/>
<dbReference type="Proteomes" id="UP000316778">
    <property type="component" value="Unassembled WGS sequence"/>
</dbReference>
<dbReference type="Pfam" id="PF11306">
    <property type="entry name" value="DUF3108"/>
    <property type="match status" value="1"/>
</dbReference>
<dbReference type="EMBL" id="VLLG01000005">
    <property type="protein sequence ID" value="TWI84055.1"/>
    <property type="molecule type" value="Genomic_DNA"/>
</dbReference>
<proteinExistence type="predicted"/>
<feature type="signal peptide" evidence="1">
    <location>
        <begin position="1"/>
        <end position="29"/>
    </location>
</feature>
<feature type="chain" id="PRO_5022202102" evidence="1">
    <location>
        <begin position="30"/>
        <end position="266"/>
    </location>
</feature>
<name>A0A562SS34_CHIJA</name>
<protein>
    <submittedName>
        <fullName evidence="2">Uncharacterized protein</fullName>
    </submittedName>
</protein>
<keyword evidence="1" id="KW-0732">Signal</keyword>
<evidence type="ECO:0000313" key="2">
    <source>
        <dbReference type="EMBL" id="TWI84055.1"/>
    </source>
</evidence>
<sequence>MQQHYPYRLFPVTVFLLCAAALLRAPAYAQVDTVYPGSGHLRTSALQPGLKQYLVYYQRPGAGKTLWCWYWIRDIAVETRNGEKVYAIHQQWLGSDTASYRVIFSLNRAKDFAPLYHTESGNGKTNAYNWSAAGIAGADTVEANAQKDFALAFDRPNFNWNLDIETFEMLPLAEGRTFAINFYDAGREPPEFVLYKVTGSEQLTLLGQVQVDCWKLATTGSYNGVAYTQTFWISKQQHELLKEEDVFDKMFRCKIKLPRAAPKLTL</sequence>
<reference evidence="2 3" key="1">
    <citation type="journal article" date="2013" name="Stand. Genomic Sci.">
        <title>Genomic Encyclopedia of Type Strains, Phase I: The one thousand microbial genomes (KMG-I) project.</title>
        <authorList>
            <person name="Kyrpides N.C."/>
            <person name="Woyke T."/>
            <person name="Eisen J.A."/>
            <person name="Garrity G."/>
            <person name="Lilburn T.G."/>
            <person name="Beck B.J."/>
            <person name="Whitman W.B."/>
            <person name="Hugenholtz P."/>
            <person name="Klenk H.P."/>
        </authorList>
    </citation>
    <scope>NUCLEOTIDE SEQUENCE [LARGE SCALE GENOMIC DNA]</scope>
    <source>
        <strain evidence="2 3">DSM 13484</strain>
    </source>
</reference>
<dbReference type="RefSeq" id="WP_145717583.1">
    <property type="nucleotide sequence ID" value="NZ_BAAAFY010000002.1"/>
</dbReference>
<gene>
    <name evidence="2" type="ORF">LX66_4417</name>
</gene>
<comment type="caution">
    <text evidence="2">The sequence shown here is derived from an EMBL/GenBank/DDBJ whole genome shotgun (WGS) entry which is preliminary data.</text>
</comment>